<dbReference type="Proteomes" id="UP000585638">
    <property type="component" value="Unassembled WGS sequence"/>
</dbReference>
<sequence length="108" mass="11648">MTAAHRFGGETLGLNEPTAAFAPAVITGWGLARPGRFGTPARPGVDEQTKPDPHQRMVVGQSNPDPRAAVIAHLRQVDERTVIPTGNYCYQADPGRNAMYLILLARLS</sequence>
<protein>
    <submittedName>
        <fullName evidence="2">Uncharacterized protein</fullName>
    </submittedName>
</protein>
<dbReference type="AlphaFoldDB" id="A0A7W9KF17"/>
<dbReference type="EMBL" id="JACHIR010000001">
    <property type="protein sequence ID" value="MBB5891437.1"/>
    <property type="molecule type" value="Genomic_DNA"/>
</dbReference>
<name>A0A7W9KF17_9PSEU</name>
<comment type="caution">
    <text evidence="2">The sequence shown here is derived from an EMBL/GenBank/DDBJ whole genome shotgun (WGS) entry which is preliminary data.</text>
</comment>
<feature type="region of interest" description="Disordered" evidence="1">
    <location>
        <begin position="36"/>
        <end position="63"/>
    </location>
</feature>
<keyword evidence="3" id="KW-1185">Reference proteome</keyword>
<accession>A0A7W9KF17</accession>
<feature type="compositionally biased region" description="Basic and acidic residues" evidence="1">
    <location>
        <begin position="44"/>
        <end position="55"/>
    </location>
</feature>
<organism evidence="2 3">
    <name type="scientific">Kutzneria kofuensis</name>
    <dbReference type="NCBI Taxonomy" id="103725"/>
    <lineage>
        <taxon>Bacteria</taxon>
        <taxon>Bacillati</taxon>
        <taxon>Actinomycetota</taxon>
        <taxon>Actinomycetes</taxon>
        <taxon>Pseudonocardiales</taxon>
        <taxon>Pseudonocardiaceae</taxon>
        <taxon>Kutzneria</taxon>
    </lineage>
</organism>
<gene>
    <name evidence="2" type="ORF">BJ998_002633</name>
</gene>
<evidence type="ECO:0000256" key="1">
    <source>
        <dbReference type="SAM" id="MobiDB-lite"/>
    </source>
</evidence>
<evidence type="ECO:0000313" key="2">
    <source>
        <dbReference type="EMBL" id="MBB5891437.1"/>
    </source>
</evidence>
<proteinExistence type="predicted"/>
<dbReference type="RefSeq" id="WP_184861525.1">
    <property type="nucleotide sequence ID" value="NZ_BAAAWY010000095.1"/>
</dbReference>
<reference evidence="2 3" key="1">
    <citation type="submission" date="2020-08" db="EMBL/GenBank/DDBJ databases">
        <title>Sequencing the genomes of 1000 actinobacteria strains.</title>
        <authorList>
            <person name="Klenk H.-P."/>
        </authorList>
    </citation>
    <scope>NUCLEOTIDE SEQUENCE [LARGE SCALE GENOMIC DNA]</scope>
    <source>
        <strain evidence="2 3">DSM 43851</strain>
    </source>
</reference>
<evidence type="ECO:0000313" key="3">
    <source>
        <dbReference type="Proteomes" id="UP000585638"/>
    </source>
</evidence>